<dbReference type="PROSITE" id="PS51682">
    <property type="entry name" value="SAM_OMT_I"/>
    <property type="match status" value="1"/>
</dbReference>
<evidence type="ECO:0000313" key="5">
    <source>
        <dbReference type="Proteomes" id="UP000573499"/>
    </source>
</evidence>
<keyword evidence="1 4" id="KW-0489">Methyltransferase</keyword>
<dbReference type="InterPro" id="IPR029063">
    <property type="entry name" value="SAM-dependent_MTases_sf"/>
</dbReference>
<dbReference type="GO" id="GO:0032259">
    <property type="term" value="P:methylation"/>
    <property type="evidence" value="ECO:0007669"/>
    <property type="project" value="UniProtKB-KW"/>
</dbReference>
<evidence type="ECO:0000313" key="4">
    <source>
        <dbReference type="EMBL" id="MBA5687714.1"/>
    </source>
</evidence>
<dbReference type="PANTHER" id="PTHR43167">
    <property type="entry name" value="PUTATIVE (AFU_ORTHOLOGUE AFUA_6G01830)-RELATED"/>
    <property type="match status" value="1"/>
</dbReference>
<keyword evidence="2 4" id="KW-0808">Transferase</keyword>
<reference evidence="4 5" key="1">
    <citation type="submission" date="2020-07" db="EMBL/GenBank/DDBJ databases">
        <title>Novel species isolated from subtropical streams in China.</title>
        <authorList>
            <person name="Lu H."/>
        </authorList>
    </citation>
    <scope>NUCLEOTIDE SEQUENCE [LARGE SCALE GENOMIC DNA]</scope>
    <source>
        <strain evidence="4 5">LX47W</strain>
    </source>
</reference>
<dbReference type="Proteomes" id="UP000573499">
    <property type="component" value="Unassembled WGS sequence"/>
</dbReference>
<evidence type="ECO:0000256" key="3">
    <source>
        <dbReference type="ARBA" id="ARBA00022691"/>
    </source>
</evidence>
<proteinExistence type="predicted"/>
<comment type="caution">
    <text evidence="4">The sequence shown here is derived from an EMBL/GenBank/DDBJ whole genome shotgun (WGS) entry which is preliminary data.</text>
</comment>
<dbReference type="SUPFAM" id="SSF53335">
    <property type="entry name" value="S-adenosyl-L-methionine-dependent methyltransferases"/>
    <property type="match status" value="1"/>
</dbReference>
<dbReference type="Pfam" id="PF01596">
    <property type="entry name" value="Methyltransf_3"/>
    <property type="match status" value="1"/>
</dbReference>
<organism evidence="4 5">
    <name type="scientific">Rugamonas apoptosis</name>
    <dbReference type="NCBI Taxonomy" id="2758570"/>
    <lineage>
        <taxon>Bacteria</taxon>
        <taxon>Pseudomonadati</taxon>
        <taxon>Pseudomonadota</taxon>
        <taxon>Betaproteobacteria</taxon>
        <taxon>Burkholderiales</taxon>
        <taxon>Oxalobacteraceae</taxon>
        <taxon>Telluria group</taxon>
        <taxon>Rugamonas</taxon>
    </lineage>
</organism>
<keyword evidence="5" id="KW-1185">Reference proteome</keyword>
<dbReference type="Gene3D" id="3.40.50.150">
    <property type="entry name" value="Vaccinia Virus protein VP39"/>
    <property type="match status" value="1"/>
</dbReference>
<dbReference type="RefSeq" id="WP_182153564.1">
    <property type="nucleotide sequence ID" value="NZ_JACEZU010000005.1"/>
</dbReference>
<accession>A0A7W2F9Y6</accession>
<dbReference type="PANTHER" id="PTHR43167:SF1">
    <property type="entry name" value="PUTATIVE (AFU_ORTHOLOGUE AFUA_6G01830)-RELATED"/>
    <property type="match status" value="1"/>
</dbReference>
<dbReference type="InterPro" id="IPR002935">
    <property type="entry name" value="SAM_O-MeTrfase"/>
</dbReference>
<sequence>MTDIHVLLRELEQFSAYNDATVMERPRRMLNITRDTGEFLSVLVRATNARRVLEIGTSNGYSTLWLAQAALAVGGHVTTVELSDFKLQMAAKNFDRSGLSHAITLAHREAGEFLQATPDSSFDLVFLDSERSEYPTWLSDVKRILRPGGLLVADNATSHAAEMAPFVVLVSADADFNCCTVPVGNGEFLATLRTGSLLSC</sequence>
<protein>
    <submittedName>
        <fullName evidence="4">O-methyltransferase</fullName>
    </submittedName>
</protein>
<dbReference type="AlphaFoldDB" id="A0A7W2F9Y6"/>
<evidence type="ECO:0000256" key="2">
    <source>
        <dbReference type="ARBA" id="ARBA00022679"/>
    </source>
</evidence>
<dbReference type="CDD" id="cd02440">
    <property type="entry name" value="AdoMet_MTases"/>
    <property type="match status" value="1"/>
</dbReference>
<dbReference type="EMBL" id="JACEZU010000005">
    <property type="protein sequence ID" value="MBA5687714.1"/>
    <property type="molecule type" value="Genomic_DNA"/>
</dbReference>
<evidence type="ECO:0000256" key="1">
    <source>
        <dbReference type="ARBA" id="ARBA00022603"/>
    </source>
</evidence>
<gene>
    <name evidence="4" type="ORF">H3H39_11725</name>
</gene>
<name>A0A7W2F9Y6_9BURK</name>
<keyword evidence="3" id="KW-0949">S-adenosyl-L-methionine</keyword>
<dbReference type="GO" id="GO:0008171">
    <property type="term" value="F:O-methyltransferase activity"/>
    <property type="evidence" value="ECO:0007669"/>
    <property type="project" value="InterPro"/>
</dbReference>